<dbReference type="PANTHER" id="PTHR31136:SF5">
    <property type="entry name" value="2-OXOADIPATE DIOXYGENASE_DECARBOXYLASE, CHLOROPLASTIC"/>
    <property type="match status" value="1"/>
</dbReference>
<feature type="compositionally biased region" description="Polar residues" evidence="8">
    <location>
        <begin position="293"/>
        <end position="302"/>
    </location>
</feature>
<dbReference type="EMBL" id="RBIQ01000007">
    <property type="protein sequence ID" value="RKR14289.1"/>
    <property type="molecule type" value="Genomic_DNA"/>
</dbReference>
<evidence type="ECO:0000256" key="6">
    <source>
        <dbReference type="ARBA" id="ARBA00035023"/>
    </source>
</evidence>
<evidence type="ECO:0000256" key="5">
    <source>
        <dbReference type="ARBA" id="ARBA00035013"/>
    </source>
</evidence>
<reference evidence="9 10" key="1">
    <citation type="submission" date="2018-10" db="EMBL/GenBank/DDBJ databases">
        <title>Genomic Encyclopedia of Archaeal and Bacterial Type Strains, Phase II (KMG-II): from individual species to whole genera.</title>
        <authorList>
            <person name="Goeker M."/>
        </authorList>
    </citation>
    <scope>NUCLEOTIDE SEQUENCE [LARGE SCALE GENOMIC DNA]</scope>
    <source>
        <strain evidence="9 10">DSM 25230</strain>
    </source>
</reference>
<proteinExistence type="inferred from homology"/>
<evidence type="ECO:0000256" key="4">
    <source>
        <dbReference type="ARBA" id="ARBA00023004"/>
    </source>
</evidence>
<dbReference type="AlphaFoldDB" id="A0A495ECD5"/>
<keyword evidence="4" id="KW-0408">Iron</keyword>
<comment type="cofactor">
    <cofactor evidence="1">
        <name>Fe(2+)</name>
        <dbReference type="ChEBI" id="CHEBI:29033"/>
    </cofactor>
</comment>
<dbReference type="SMART" id="SM01150">
    <property type="entry name" value="DUF1338"/>
    <property type="match status" value="1"/>
</dbReference>
<feature type="compositionally biased region" description="Basic and acidic residues" evidence="8">
    <location>
        <begin position="272"/>
        <end position="282"/>
    </location>
</feature>
<dbReference type="PANTHER" id="PTHR31136">
    <property type="entry name" value="DUF1338 DOMAIN-CONTAINING PROTEIN"/>
    <property type="match status" value="1"/>
</dbReference>
<name>A0A495ECD5_9FLAO</name>
<comment type="caution">
    <text evidence="9">The sequence shown here is derived from an EMBL/GenBank/DDBJ whole genome shotgun (WGS) entry which is preliminary data.</text>
</comment>
<keyword evidence="10" id="KW-1185">Reference proteome</keyword>
<keyword evidence="2" id="KW-0223">Dioxygenase</keyword>
<dbReference type="Gene3D" id="3.10.180.50">
    <property type="match status" value="1"/>
</dbReference>
<feature type="region of interest" description="Disordered" evidence="8">
    <location>
        <begin position="268"/>
        <end position="302"/>
    </location>
</feature>
<dbReference type="RefSeq" id="WP_121063370.1">
    <property type="nucleotide sequence ID" value="NZ_RBIQ01000007.1"/>
</dbReference>
<protein>
    <recommendedName>
        <fullName evidence="6">2-oxoadipate dioxygenase/decarboxylase</fullName>
        <ecNumber evidence="6">1.13.11.93</ecNumber>
    </recommendedName>
    <alternativeName>
        <fullName evidence="7">2-hydroxyglutarate synthase</fullName>
    </alternativeName>
</protein>
<evidence type="ECO:0000256" key="3">
    <source>
        <dbReference type="ARBA" id="ARBA00023002"/>
    </source>
</evidence>
<dbReference type="Proteomes" id="UP000269412">
    <property type="component" value="Unassembled WGS sequence"/>
</dbReference>
<dbReference type="GO" id="GO:0051213">
    <property type="term" value="F:dioxygenase activity"/>
    <property type="evidence" value="ECO:0007669"/>
    <property type="project" value="UniProtKB-KW"/>
</dbReference>
<evidence type="ECO:0000313" key="9">
    <source>
        <dbReference type="EMBL" id="RKR14289.1"/>
    </source>
</evidence>
<gene>
    <name evidence="9" type="ORF">CLV91_0364</name>
</gene>
<evidence type="ECO:0000313" key="10">
    <source>
        <dbReference type="Proteomes" id="UP000269412"/>
    </source>
</evidence>
<dbReference type="Pfam" id="PF07063">
    <property type="entry name" value="HGLS"/>
    <property type="match status" value="1"/>
</dbReference>
<organism evidence="9 10">
    <name type="scientific">Maribacter vaceletii</name>
    <dbReference type="NCBI Taxonomy" id="1206816"/>
    <lineage>
        <taxon>Bacteria</taxon>
        <taxon>Pseudomonadati</taxon>
        <taxon>Bacteroidota</taxon>
        <taxon>Flavobacteriia</taxon>
        <taxon>Flavobacteriales</taxon>
        <taxon>Flavobacteriaceae</taxon>
        <taxon>Maribacter</taxon>
    </lineage>
</organism>
<accession>A0A495ECD5</accession>
<dbReference type="CDD" id="cd16350">
    <property type="entry name" value="VOC_like"/>
    <property type="match status" value="1"/>
</dbReference>
<comment type="similarity">
    <text evidence="5">Belongs to the 2-oxoadipate dioxygenase/decarboxylase family.</text>
</comment>
<evidence type="ECO:0000256" key="8">
    <source>
        <dbReference type="SAM" id="MobiDB-lite"/>
    </source>
</evidence>
<dbReference type="OrthoDB" id="506370at2"/>
<evidence type="ECO:0000256" key="7">
    <source>
        <dbReference type="ARBA" id="ARBA00035045"/>
    </source>
</evidence>
<evidence type="ECO:0000256" key="2">
    <source>
        <dbReference type="ARBA" id="ARBA00022964"/>
    </source>
</evidence>
<evidence type="ECO:0000256" key="1">
    <source>
        <dbReference type="ARBA" id="ARBA00001954"/>
    </source>
</evidence>
<sequence length="302" mass="34468">MNFDKKDGLGNVLEGLFKPYVERVPDVSKITAAMVNNGLIASQDDIVNDHIAFRTLGVPNLGISSFEKIFLHYGYTKEDYFFFEGKKLDAYWYAPPSPEYPRIFISELRVKDLSNNVQEVISKYTKDITEDPVDSLDLNNAKQVGDFFYKSLWQLPSLEDYKTLLKESEYASWVIYNRYYLNHYTISVHELPEAYNTVAKFNAFLESIGVRLNTAGGKIKTSADGLLKQSSTVAEMIDAEFSNNKMSKISGSYVEFAERLPLPEYASIDPSKLTREQRREGFESANADKIFESTFSTQTQKE</sequence>
<dbReference type="InterPro" id="IPR009770">
    <property type="entry name" value="HGLS"/>
</dbReference>
<keyword evidence="3" id="KW-0560">Oxidoreductase</keyword>
<dbReference type="EC" id="1.13.11.93" evidence="6"/>